<dbReference type="InterPro" id="IPR051174">
    <property type="entry name" value="Cytochrome_c-type_ET"/>
</dbReference>
<keyword evidence="11" id="KW-0472">Membrane</keyword>
<dbReference type="InterPro" id="IPR005126">
    <property type="entry name" value="NapC/NirT_cyt_c_N"/>
</dbReference>
<protein>
    <submittedName>
        <fullName evidence="13">Cytochrome c nitrite reductase small subunit</fullName>
    </submittedName>
</protein>
<dbReference type="NCBIfam" id="TIGR03153">
    <property type="entry name" value="cytochr_NrfH"/>
    <property type="match status" value="1"/>
</dbReference>
<evidence type="ECO:0000256" key="9">
    <source>
        <dbReference type="ARBA" id="ARBA00022989"/>
    </source>
</evidence>
<proteinExistence type="inferred from homology"/>
<keyword evidence="9" id="KW-1133">Transmembrane helix</keyword>
<dbReference type="PANTHER" id="PTHR30333:SF1">
    <property type="entry name" value="CYTOCHROME C-TYPE PROTEIN NAPC"/>
    <property type="match status" value="1"/>
</dbReference>
<dbReference type="Proteomes" id="UP001165044">
    <property type="component" value="Unassembled WGS sequence"/>
</dbReference>
<evidence type="ECO:0000256" key="8">
    <source>
        <dbReference type="ARBA" id="ARBA00022982"/>
    </source>
</evidence>
<accession>A0ABQ5PTK9</accession>
<keyword evidence="3" id="KW-0813">Transport</keyword>
<evidence type="ECO:0000256" key="5">
    <source>
        <dbReference type="ARBA" id="ARBA00022617"/>
    </source>
</evidence>
<keyword evidence="4" id="KW-1003">Cell membrane</keyword>
<dbReference type="PANTHER" id="PTHR30333">
    <property type="entry name" value="CYTOCHROME C-TYPE PROTEIN"/>
    <property type="match status" value="1"/>
</dbReference>
<evidence type="ECO:0000256" key="3">
    <source>
        <dbReference type="ARBA" id="ARBA00022448"/>
    </source>
</evidence>
<evidence type="ECO:0000259" key="12">
    <source>
        <dbReference type="Pfam" id="PF03264"/>
    </source>
</evidence>
<sequence length="165" mass="17946">MSGKRRLILLSVLASVFAGVFLGSGAYTFVSANGTSYLSNNPEVCVNCHIMRTEYDSWRHGSHHAVAVCNDCHLPHSNVVSKLYVKASNGYHHSKAFTLLNFAEPIRIKPGNAQVLEDNCLRCHGELTSEITAHGTLGVPTDPTRKADLYGCVRCHQEVGHGPMG</sequence>
<dbReference type="InterPro" id="IPR038266">
    <property type="entry name" value="NapC/NirT_cytc_sf"/>
</dbReference>
<organism evidence="13 14">
    <name type="scientific">Geothrix edaphica</name>
    <dbReference type="NCBI Taxonomy" id="2927976"/>
    <lineage>
        <taxon>Bacteria</taxon>
        <taxon>Pseudomonadati</taxon>
        <taxon>Acidobacteriota</taxon>
        <taxon>Holophagae</taxon>
        <taxon>Holophagales</taxon>
        <taxon>Holophagaceae</taxon>
        <taxon>Geothrix</taxon>
    </lineage>
</organism>
<dbReference type="Pfam" id="PF03264">
    <property type="entry name" value="Cytochrom_NNT"/>
    <property type="match status" value="1"/>
</dbReference>
<evidence type="ECO:0000313" key="14">
    <source>
        <dbReference type="Proteomes" id="UP001165044"/>
    </source>
</evidence>
<keyword evidence="14" id="KW-1185">Reference proteome</keyword>
<comment type="similarity">
    <text evidence="2">Belongs to the NapC/NirT/NrfH family.</text>
</comment>
<dbReference type="Gene3D" id="1.10.3820.10">
    <property type="entry name" value="Di-heme elbow motif domain"/>
    <property type="match status" value="1"/>
</dbReference>
<name>A0ABQ5PTK9_9BACT</name>
<keyword evidence="6" id="KW-0812">Transmembrane</keyword>
<dbReference type="InterPro" id="IPR017571">
    <property type="entry name" value="NrfH"/>
</dbReference>
<evidence type="ECO:0000256" key="1">
    <source>
        <dbReference type="ARBA" id="ARBA00004236"/>
    </source>
</evidence>
<evidence type="ECO:0000256" key="10">
    <source>
        <dbReference type="ARBA" id="ARBA00023004"/>
    </source>
</evidence>
<keyword evidence="7" id="KW-0479">Metal-binding</keyword>
<evidence type="ECO:0000256" key="4">
    <source>
        <dbReference type="ARBA" id="ARBA00022475"/>
    </source>
</evidence>
<dbReference type="EMBL" id="BSDC01000001">
    <property type="protein sequence ID" value="GLH65827.1"/>
    <property type="molecule type" value="Genomic_DNA"/>
</dbReference>
<reference evidence="13" key="1">
    <citation type="journal article" date="2023" name="Antonie Van Leeuwenhoek">
        <title>Mesoterricola silvestris gen. nov., sp. nov., Mesoterricola sediminis sp. nov., Geothrix oryzae sp. nov., Geothrix edaphica sp. nov., Geothrix rubra sp. nov., and Geothrix limicola sp. nov., six novel members of Acidobacteriota isolated from soils.</title>
        <authorList>
            <person name="Itoh H."/>
            <person name="Sugisawa Y."/>
            <person name="Mise K."/>
            <person name="Xu Z."/>
            <person name="Kuniyasu M."/>
            <person name="Ushijima N."/>
            <person name="Kawano K."/>
            <person name="Kobayashi E."/>
            <person name="Shiratori Y."/>
            <person name="Masuda Y."/>
            <person name="Senoo K."/>
        </authorList>
    </citation>
    <scope>NUCLEOTIDE SEQUENCE</scope>
    <source>
        <strain evidence="13">Red802</strain>
    </source>
</reference>
<keyword evidence="10" id="KW-0408">Iron</keyword>
<evidence type="ECO:0000256" key="2">
    <source>
        <dbReference type="ARBA" id="ARBA00007395"/>
    </source>
</evidence>
<dbReference type="InterPro" id="IPR036280">
    <property type="entry name" value="Multihaem_cyt_sf"/>
</dbReference>
<evidence type="ECO:0000256" key="11">
    <source>
        <dbReference type="ARBA" id="ARBA00023136"/>
    </source>
</evidence>
<gene>
    <name evidence="13" type="primary">nrfC</name>
    <name evidence="13" type="ORF">GETHED_01910</name>
</gene>
<evidence type="ECO:0000256" key="7">
    <source>
        <dbReference type="ARBA" id="ARBA00022723"/>
    </source>
</evidence>
<comment type="caution">
    <text evidence="13">The sequence shown here is derived from an EMBL/GenBank/DDBJ whole genome shotgun (WGS) entry which is preliminary data.</text>
</comment>
<evidence type="ECO:0000256" key="6">
    <source>
        <dbReference type="ARBA" id="ARBA00022692"/>
    </source>
</evidence>
<comment type="subcellular location">
    <subcellularLocation>
        <location evidence="1">Cell membrane</location>
    </subcellularLocation>
</comment>
<keyword evidence="5" id="KW-0349">Heme</keyword>
<keyword evidence="8" id="KW-0249">Electron transport</keyword>
<feature type="domain" description="NapC/NirT cytochrome c N-terminal" evidence="12">
    <location>
        <begin position="12"/>
        <end position="161"/>
    </location>
</feature>
<evidence type="ECO:0000313" key="13">
    <source>
        <dbReference type="EMBL" id="GLH65827.1"/>
    </source>
</evidence>
<dbReference type="SUPFAM" id="SSF48695">
    <property type="entry name" value="Multiheme cytochromes"/>
    <property type="match status" value="1"/>
</dbReference>
<dbReference type="RefSeq" id="WP_285605918.1">
    <property type="nucleotide sequence ID" value="NZ_BSDC01000001.1"/>
</dbReference>